<feature type="domain" description="tRNA/rRNA methyltransferase SpoU type" evidence="3">
    <location>
        <begin position="153"/>
        <end position="295"/>
    </location>
</feature>
<dbReference type="InterPro" id="IPR001537">
    <property type="entry name" value="SpoU_MeTrfase"/>
</dbReference>
<keyword evidence="5" id="KW-1185">Reference proteome</keyword>
<dbReference type="SUPFAM" id="SSF55315">
    <property type="entry name" value="L30e-like"/>
    <property type="match status" value="1"/>
</dbReference>
<organism evidence="4 5">
    <name type="scientific">Coccomyxa viridis</name>
    <dbReference type="NCBI Taxonomy" id="1274662"/>
    <lineage>
        <taxon>Eukaryota</taxon>
        <taxon>Viridiplantae</taxon>
        <taxon>Chlorophyta</taxon>
        <taxon>core chlorophytes</taxon>
        <taxon>Trebouxiophyceae</taxon>
        <taxon>Trebouxiophyceae incertae sedis</taxon>
        <taxon>Coccomyxaceae</taxon>
        <taxon>Coccomyxa</taxon>
    </lineage>
</organism>
<evidence type="ECO:0000256" key="1">
    <source>
        <dbReference type="ARBA" id="ARBA00022603"/>
    </source>
</evidence>
<dbReference type="CDD" id="cd18095">
    <property type="entry name" value="SpoU-like_rRNA-MTase"/>
    <property type="match status" value="1"/>
</dbReference>
<dbReference type="GO" id="GO:0032259">
    <property type="term" value="P:methylation"/>
    <property type="evidence" value="ECO:0007669"/>
    <property type="project" value="UniProtKB-KW"/>
</dbReference>
<dbReference type="Gene3D" id="3.30.1330.30">
    <property type="match status" value="1"/>
</dbReference>
<evidence type="ECO:0000313" key="4">
    <source>
        <dbReference type="EMBL" id="CAK0734338.1"/>
    </source>
</evidence>
<evidence type="ECO:0000259" key="3">
    <source>
        <dbReference type="Pfam" id="PF00588"/>
    </source>
</evidence>
<keyword evidence="1" id="KW-0489">Methyltransferase</keyword>
<dbReference type="GO" id="GO:0008173">
    <property type="term" value="F:RNA methyltransferase activity"/>
    <property type="evidence" value="ECO:0007669"/>
    <property type="project" value="InterPro"/>
</dbReference>
<keyword evidence="2" id="KW-0808">Transferase</keyword>
<reference evidence="4 5" key="1">
    <citation type="submission" date="2023-10" db="EMBL/GenBank/DDBJ databases">
        <authorList>
            <person name="Maclean D."/>
            <person name="Macfadyen A."/>
        </authorList>
    </citation>
    <scope>NUCLEOTIDE SEQUENCE [LARGE SCALE GENOMIC DNA]</scope>
</reference>
<evidence type="ECO:0000256" key="2">
    <source>
        <dbReference type="ARBA" id="ARBA00022679"/>
    </source>
</evidence>
<gene>
    <name evidence="4" type="ORF">CVIRNUC_000417</name>
</gene>
<evidence type="ECO:0000313" key="5">
    <source>
        <dbReference type="Proteomes" id="UP001314263"/>
    </source>
</evidence>
<name>A0AAV1HUT5_9CHLO</name>
<dbReference type="Proteomes" id="UP001314263">
    <property type="component" value="Unassembled WGS sequence"/>
</dbReference>
<comment type="caution">
    <text evidence="4">The sequence shown here is derived from an EMBL/GenBank/DDBJ whole genome shotgun (WGS) entry which is preliminary data.</text>
</comment>
<protein>
    <recommendedName>
        <fullName evidence="3">tRNA/rRNA methyltransferase SpoU type domain-containing protein</fullName>
    </recommendedName>
</protein>
<dbReference type="GO" id="GO:0003723">
    <property type="term" value="F:RNA binding"/>
    <property type="evidence" value="ECO:0007669"/>
    <property type="project" value="InterPro"/>
</dbReference>
<dbReference type="Pfam" id="PF00588">
    <property type="entry name" value="SpoU_methylase"/>
    <property type="match status" value="1"/>
</dbReference>
<dbReference type="InterPro" id="IPR029026">
    <property type="entry name" value="tRNA_m1G_MTases_N"/>
</dbReference>
<dbReference type="InterPro" id="IPR051259">
    <property type="entry name" value="rRNA_Methyltransferase"/>
</dbReference>
<dbReference type="SUPFAM" id="SSF75217">
    <property type="entry name" value="alpha/beta knot"/>
    <property type="match status" value="1"/>
</dbReference>
<dbReference type="EMBL" id="CAUYUE010000001">
    <property type="protein sequence ID" value="CAK0734338.1"/>
    <property type="molecule type" value="Genomic_DNA"/>
</dbReference>
<dbReference type="InterPro" id="IPR029064">
    <property type="entry name" value="Ribosomal_eL30-like_sf"/>
</dbReference>
<dbReference type="AlphaFoldDB" id="A0AAV1HUT5"/>
<sequence length="313" mass="33260">MFAARLARLCKSAAIPRRTKLCLLTASQKSYLRVIEPPIVQEINSPANSYIKHCCKLVTSRPYREQAGSVLIVGHIPVQEIAEHTAVRVLFLAQGAPAPAGVQAETTVQVSAAVLQRLSGLESVGGLQAVAEVDAPAQHDFVANSEEGSVKRLLALDCVQDPGNLGTLLRTAAGLGWDGAYLLPGCCDPCNEKALRASRGAAFKLHLAHGDWEGLDEAVQCHSLTYVGAEPHEEAQSTAESSSGSNGTARVCLVLGNESQGLSREACDRCQPLSIPMAGRMESLNVSHAGAILMFALSEMGPHVLKYARQFID</sequence>
<dbReference type="GO" id="GO:0006396">
    <property type="term" value="P:RNA processing"/>
    <property type="evidence" value="ECO:0007669"/>
    <property type="project" value="InterPro"/>
</dbReference>
<dbReference type="PANTHER" id="PTHR43191">
    <property type="entry name" value="RRNA METHYLTRANSFERASE 3"/>
    <property type="match status" value="1"/>
</dbReference>
<proteinExistence type="predicted"/>
<dbReference type="InterPro" id="IPR029028">
    <property type="entry name" value="Alpha/beta_knot_MTases"/>
</dbReference>
<dbReference type="Gene3D" id="3.40.1280.10">
    <property type="match status" value="1"/>
</dbReference>
<dbReference type="PANTHER" id="PTHR43191:SF2">
    <property type="entry name" value="RRNA METHYLTRANSFERASE 3, MITOCHONDRIAL"/>
    <property type="match status" value="1"/>
</dbReference>
<accession>A0AAV1HUT5</accession>